<reference evidence="2 3" key="1">
    <citation type="journal article" date="2018" name="New Phytol.">
        <title>Phylogenomics of Endogonaceae and evolution of mycorrhizas within Mucoromycota.</title>
        <authorList>
            <person name="Chang Y."/>
            <person name="Desiro A."/>
            <person name="Na H."/>
            <person name="Sandor L."/>
            <person name="Lipzen A."/>
            <person name="Clum A."/>
            <person name="Barry K."/>
            <person name="Grigoriev I.V."/>
            <person name="Martin F.M."/>
            <person name="Stajich J.E."/>
            <person name="Smith M.E."/>
            <person name="Bonito G."/>
            <person name="Spatafora J.W."/>
        </authorList>
    </citation>
    <scope>NUCLEOTIDE SEQUENCE [LARGE SCALE GENOMIC DNA]</scope>
    <source>
        <strain evidence="2 3">AD002</strain>
    </source>
</reference>
<accession>A0A433PZ30</accession>
<protein>
    <recommendedName>
        <fullName evidence="4">Galactose oxidase</fullName>
    </recommendedName>
</protein>
<evidence type="ECO:0000256" key="1">
    <source>
        <dbReference type="SAM" id="SignalP"/>
    </source>
</evidence>
<keyword evidence="3" id="KW-1185">Reference proteome</keyword>
<proteinExistence type="predicted"/>
<evidence type="ECO:0000313" key="3">
    <source>
        <dbReference type="Proteomes" id="UP000274822"/>
    </source>
</evidence>
<gene>
    <name evidence="2" type="ORF">BC938DRAFT_475199</name>
</gene>
<comment type="caution">
    <text evidence="2">The sequence shown here is derived from an EMBL/GenBank/DDBJ whole genome shotgun (WGS) entry which is preliminary data.</text>
</comment>
<dbReference type="InterPro" id="IPR011043">
    <property type="entry name" value="Gal_Oxase/kelch_b-propeller"/>
</dbReference>
<evidence type="ECO:0000313" key="2">
    <source>
        <dbReference type="EMBL" id="RUS22747.1"/>
    </source>
</evidence>
<feature type="chain" id="PRO_5019282687" description="Galactose oxidase" evidence="1">
    <location>
        <begin position="23"/>
        <end position="164"/>
    </location>
</feature>
<name>A0A433PZ30_9FUNG</name>
<keyword evidence="1" id="KW-0732">Signal</keyword>
<dbReference type="Gene3D" id="2.120.10.80">
    <property type="entry name" value="Kelch-type beta propeller"/>
    <property type="match status" value="1"/>
</dbReference>
<dbReference type="InterPro" id="IPR015915">
    <property type="entry name" value="Kelch-typ_b-propeller"/>
</dbReference>
<dbReference type="AlphaFoldDB" id="A0A433PZ30"/>
<organism evidence="2 3">
    <name type="scientific">Jimgerdemannia flammicorona</name>
    <dbReference type="NCBI Taxonomy" id="994334"/>
    <lineage>
        <taxon>Eukaryota</taxon>
        <taxon>Fungi</taxon>
        <taxon>Fungi incertae sedis</taxon>
        <taxon>Mucoromycota</taxon>
        <taxon>Mucoromycotina</taxon>
        <taxon>Endogonomycetes</taxon>
        <taxon>Endogonales</taxon>
        <taxon>Endogonaceae</taxon>
        <taxon>Jimgerdemannia</taxon>
    </lineage>
</organism>
<evidence type="ECO:0008006" key="4">
    <source>
        <dbReference type="Google" id="ProtNLM"/>
    </source>
</evidence>
<feature type="signal peptide" evidence="1">
    <location>
        <begin position="1"/>
        <end position="22"/>
    </location>
</feature>
<dbReference type="SUPFAM" id="SSF50965">
    <property type="entry name" value="Galactose oxidase, central domain"/>
    <property type="match status" value="1"/>
</dbReference>
<dbReference type="Proteomes" id="UP000274822">
    <property type="component" value="Unassembled WGS sequence"/>
</dbReference>
<sequence length="164" mass="17631">MIKPTLLALPALLAVMAHPTTAFRPIGAIGQSAVLINGVIYLHGGLGMTNTQSNLYTLDVTMSWTTSSPLWTDRTYDAGVFTVPSVYKNVMWPSPDGSSFYIWGGASTSVLAQGGFAQYKIATESWSTPPATGSMPQQRYQSSVTWTSSGKTYIWGGYANKFTG</sequence>
<dbReference type="EMBL" id="RBNJ01020024">
    <property type="protein sequence ID" value="RUS22747.1"/>
    <property type="molecule type" value="Genomic_DNA"/>
</dbReference>